<dbReference type="SUPFAM" id="SSF50630">
    <property type="entry name" value="Acid proteases"/>
    <property type="match status" value="1"/>
</dbReference>
<dbReference type="Proteomes" id="UP001446205">
    <property type="component" value="Unassembled WGS sequence"/>
</dbReference>
<keyword evidence="2" id="KW-0378">Hydrolase</keyword>
<name>A0ABU9D5A4_9PROT</name>
<organism evidence="2 3">
    <name type="scientific">Thermithiobacillus plumbiphilus</name>
    <dbReference type="NCBI Taxonomy" id="1729899"/>
    <lineage>
        <taxon>Bacteria</taxon>
        <taxon>Pseudomonadati</taxon>
        <taxon>Pseudomonadota</taxon>
        <taxon>Acidithiobacillia</taxon>
        <taxon>Acidithiobacillales</taxon>
        <taxon>Thermithiobacillaceae</taxon>
        <taxon>Thermithiobacillus</taxon>
    </lineage>
</organism>
<sequence length="168" mass="17900">MRNAIWLVLAALLAGCGNNTPARVSAPPDPAKGEIHFEWAGPSETVMLVPVHINGQGPFKFVLDTGATLTCVNEELRNRLSLPSLPGRIGMGAGVGMVGQISLIKIESLRVGKASAEDMAACALDLSHVQRLGVKVDGLLGLNFLRPFRVGIDFQREVLSLSRSESTE</sequence>
<dbReference type="Pfam" id="PF13650">
    <property type="entry name" value="Asp_protease_2"/>
    <property type="match status" value="1"/>
</dbReference>
<protein>
    <submittedName>
        <fullName evidence="2">Retropepsin-like aspartic protease</fullName>
        <ecNumber evidence="2">3.4.23.-</ecNumber>
    </submittedName>
</protein>
<dbReference type="Gene3D" id="2.40.70.10">
    <property type="entry name" value="Acid Proteases"/>
    <property type="match status" value="1"/>
</dbReference>
<feature type="chain" id="PRO_5047496518" evidence="1">
    <location>
        <begin position="23"/>
        <end position="168"/>
    </location>
</feature>
<keyword evidence="1" id="KW-0732">Signal</keyword>
<dbReference type="CDD" id="cd05483">
    <property type="entry name" value="retropepsin_like_bacteria"/>
    <property type="match status" value="1"/>
</dbReference>
<comment type="caution">
    <text evidence="2">The sequence shown here is derived from an EMBL/GenBank/DDBJ whole genome shotgun (WGS) entry which is preliminary data.</text>
</comment>
<evidence type="ECO:0000313" key="2">
    <source>
        <dbReference type="EMBL" id="MEK8088156.1"/>
    </source>
</evidence>
<dbReference type="EMBL" id="JBBPCO010000001">
    <property type="protein sequence ID" value="MEK8088156.1"/>
    <property type="molecule type" value="Genomic_DNA"/>
</dbReference>
<dbReference type="EC" id="3.4.23.-" evidence="2"/>
<dbReference type="PROSITE" id="PS51257">
    <property type="entry name" value="PROKAR_LIPOPROTEIN"/>
    <property type="match status" value="1"/>
</dbReference>
<evidence type="ECO:0000256" key="1">
    <source>
        <dbReference type="SAM" id="SignalP"/>
    </source>
</evidence>
<feature type="signal peptide" evidence="1">
    <location>
        <begin position="1"/>
        <end position="22"/>
    </location>
</feature>
<dbReference type="RefSeq" id="WP_341369223.1">
    <property type="nucleotide sequence ID" value="NZ_JBBPCO010000001.1"/>
</dbReference>
<gene>
    <name evidence="2" type="ORF">WOB96_00105</name>
</gene>
<dbReference type="InterPro" id="IPR021109">
    <property type="entry name" value="Peptidase_aspartic_dom_sf"/>
</dbReference>
<dbReference type="InterPro" id="IPR034122">
    <property type="entry name" value="Retropepsin-like_bacterial"/>
</dbReference>
<accession>A0ABU9D5A4</accession>
<keyword evidence="3" id="KW-1185">Reference proteome</keyword>
<reference evidence="2 3" key="1">
    <citation type="submission" date="2024-04" db="EMBL/GenBank/DDBJ databases">
        <authorList>
            <person name="Abashina T."/>
            <person name="Shaikin A."/>
        </authorList>
    </citation>
    <scope>NUCLEOTIDE SEQUENCE [LARGE SCALE GENOMIC DNA]</scope>
    <source>
        <strain evidence="2 3">AAFK</strain>
    </source>
</reference>
<evidence type="ECO:0000313" key="3">
    <source>
        <dbReference type="Proteomes" id="UP001446205"/>
    </source>
</evidence>
<proteinExistence type="predicted"/>
<dbReference type="GO" id="GO:0016787">
    <property type="term" value="F:hydrolase activity"/>
    <property type="evidence" value="ECO:0007669"/>
    <property type="project" value="UniProtKB-KW"/>
</dbReference>